<evidence type="ECO:0000313" key="3">
    <source>
        <dbReference type="Proteomes" id="UP000238081"/>
    </source>
</evidence>
<evidence type="ECO:0000256" key="1">
    <source>
        <dbReference type="SAM" id="Coils"/>
    </source>
</evidence>
<evidence type="ECO:0000313" key="2">
    <source>
        <dbReference type="EMBL" id="PPV14005.1"/>
    </source>
</evidence>
<reference evidence="2 3" key="1">
    <citation type="submission" date="2016-01" db="EMBL/GenBank/DDBJ databases">
        <title>Characterization of the Clostridium difficile lineages that are prevalent in Hong Kong and China.</title>
        <authorList>
            <person name="Kwok J.S.-L."/>
            <person name="Lam W.-Y."/>
            <person name="Ip M."/>
            <person name="Chan T.-F."/>
            <person name="Hawkey P.M."/>
            <person name="Tsui S.K.-W."/>
        </authorList>
    </citation>
    <scope>NUCLEOTIDE SEQUENCE [LARGE SCALE GENOMIC DNA]</scope>
    <source>
        <strain evidence="2 3">300064</strain>
    </source>
</reference>
<organism evidence="2 3">
    <name type="scientific">Clostridium butyricum</name>
    <dbReference type="NCBI Taxonomy" id="1492"/>
    <lineage>
        <taxon>Bacteria</taxon>
        <taxon>Bacillati</taxon>
        <taxon>Bacillota</taxon>
        <taxon>Clostridia</taxon>
        <taxon>Eubacteriales</taxon>
        <taxon>Clostridiaceae</taxon>
        <taxon>Clostridium</taxon>
    </lineage>
</organism>
<proteinExistence type="predicted"/>
<keyword evidence="1" id="KW-0175">Coiled coil</keyword>
<gene>
    <name evidence="2" type="ORF">AWN73_15215</name>
</gene>
<feature type="coiled-coil region" evidence="1">
    <location>
        <begin position="67"/>
        <end position="101"/>
    </location>
</feature>
<sequence length="114" mass="13565">MKYLIKSIKWSKNDGVETWWKADSCGYTTYICRAGIYTEEDKKKMKNSIGKDRAFIPISKKIIQKGREQINSLIESRKNRIRDLEESIVVEKRKIEETKEHFKEIHLLESEVEK</sequence>
<name>A0A2S7F988_CLOBU</name>
<dbReference type="RefSeq" id="WP_043666056.1">
    <property type="nucleotide sequence ID" value="NZ_JSEG01000020.1"/>
</dbReference>
<accession>A0A2S7F988</accession>
<comment type="caution">
    <text evidence="2">The sequence shown here is derived from an EMBL/GenBank/DDBJ whole genome shotgun (WGS) entry which is preliminary data.</text>
</comment>
<dbReference type="AlphaFoldDB" id="A0A2S7F988"/>
<dbReference type="EMBL" id="LRDH01000114">
    <property type="protein sequence ID" value="PPV14005.1"/>
    <property type="molecule type" value="Genomic_DNA"/>
</dbReference>
<dbReference type="Proteomes" id="UP000238081">
    <property type="component" value="Unassembled WGS sequence"/>
</dbReference>
<protein>
    <submittedName>
        <fullName evidence="2">Uncharacterized protein</fullName>
    </submittedName>
</protein>